<dbReference type="Pfam" id="PF24809">
    <property type="entry name" value="DUF7708"/>
    <property type="match status" value="1"/>
</dbReference>
<dbReference type="Proteomes" id="UP000800235">
    <property type="component" value="Unassembled WGS sequence"/>
</dbReference>
<protein>
    <recommendedName>
        <fullName evidence="2">DUF7708 domain-containing protein</fullName>
    </recommendedName>
</protein>
<feature type="domain" description="DUF7708" evidence="2">
    <location>
        <begin position="158"/>
        <end position="249"/>
    </location>
</feature>
<dbReference type="OrthoDB" id="5419927at2759"/>
<evidence type="ECO:0000313" key="4">
    <source>
        <dbReference type="Proteomes" id="UP000800235"/>
    </source>
</evidence>
<evidence type="ECO:0000313" key="3">
    <source>
        <dbReference type="EMBL" id="KAF2420749.1"/>
    </source>
</evidence>
<accession>A0A9P4NGH4</accession>
<dbReference type="InterPro" id="IPR056125">
    <property type="entry name" value="DUF7708"/>
</dbReference>
<evidence type="ECO:0000256" key="1">
    <source>
        <dbReference type="SAM" id="MobiDB-lite"/>
    </source>
</evidence>
<feature type="region of interest" description="Disordered" evidence="1">
    <location>
        <begin position="329"/>
        <end position="361"/>
    </location>
</feature>
<proteinExistence type="predicted"/>
<sequence>MQFISDAIPLPSEQPLEVDYLQNRQRIFSSSTVSFDVKKQQFVPLQPRQSQMAGSSIGAAVVATSCSPLLAASISFGNAVKELQAKRGSKFKIANFSLEGTHSWEEIKKIIDSAEEGYLKEESASGKIRKVLRKVGDNGKSIQSFLGILPDGSYKTLCGGLTLILTALIRNADIRDMISNVLDEMPDVVIDCKEYLAIYAHEMELRSRVGELYIDVLAAFEDILRWYNERTTKHFIDSFLQNTTYKESLEIRIQRISRSRSLFKDSTDRFLHWRLSHTHKIATETNNTTRETNFLVKSELALHAVHMNQLMEILGEQKKKPKWLRTIVDAPSSDGETSNGEKEDRPDKELAKRSNKTVHTPESLASALKLRLHGDEHVGDVKDIQCAGLNAKAKFRRRSIWLAKTPEFQRWFNSRKSWTLCVQGSGEIESISPVSLVSALLYTKLSGIDRVMVLPFFCGRHSAGYSKGRGPLILIKSLLEQILSSDGINWAHGAAGHPYLLLSRLQSQYDAIFIVLDGLDYYDCNWLAEVRQLIDGLTELVKSDKVNGAVKLFLGAATHVNSFRGAEGRVSHVVMPNEIDTEADDIEELE</sequence>
<reference evidence="3" key="1">
    <citation type="journal article" date="2020" name="Stud. Mycol.">
        <title>101 Dothideomycetes genomes: a test case for predicting lifestyles and emergence of pathogens.</title>
        <authorList>
            <person name="Haridas S."/>
            <person name="Albert R."/>
            <person name="Binder M."/>
            <person name="Bloem J."/>
            <person name="Labutti K."/>
            <person name="Salamov A."/>
            <person name="Andreopoulos B."/>
            <person name="Baker S."/>
            <person name="Barry K."/>
            <person name="Bills G."/>
            <person name="Bluhm B."/>
            <person name="Cannon C."/>
            <person name="Castanera R."/>
            <person name="Culley D."/>
            <person name="Daum C."/>
            <person name="Ezra D."/>
            <person name="Gonzalez J."/>
            <person name="Henrissat B."/>
            <person name="Kuo A."/>
            <person name="Liang C."/>
            <person name="Lipzen A."/>
            <person name="Lutzoni F."/>
            <person name="Magnuson J."/>
            <person name="Mondo S."/>
            <person name="Nolan M."/>
            <person name="Ohm R."/>
            <person name="Pangilinan J."/>
            <person name="Park H.-J."/>
            <person name="Ramirez L."/>
            <person name="Alfaro M."/>
            <person name="Sun H."/>
            <person name="Tritt A."/>
            <person name="Yoshinaga Y."/>
            <person name="Zwiers L.-H."/>
            <person name="Turgeon B."/>
            <person name="Goodwin S."/>
            <person name="Spatafora J."/>
            <person name="Crous P."/>
            <person name="Grigoriev I."/>
        </authorList>
    </citation>
    <scope>NUCLEOTIDE SEQUENCE</scope>
    <source>
        <strain evidence="3">CBS 130266</strain>
    </source>
</reference>
<comment type="caution">
    <text evidence="3">The sequence shown here is derived from an EMBL/GenBank/DDBJ whole genome shotgun (WGS) entry which is preliminary data.</text>
</comment>
<name>A0A9P4NGH4_9PEZI</name>
<evidence type="ECO:0000259" key="2">
    <source>
        <dbReference type="Pfam" id="PF24809"/>
    </source>
</evidence>
<dbReference type="EMBL" id="MU007106">
    <property type="protein sequence ID" value="KAF2420749.1"/>
    <property type="molecule type" value="Genomic_DNA"/>
</dbReference>
<dbReference type="PANTHER" id="PTHR40619">
    <property type="entry name" value="FUNGAL STAND N-TERMINAL GOODBYE DOMAIN-CONTAINING PROTEIN"/>
    <property type="match status" value="1"/>
</dbReference>
<organism evidence="3 4">
    <name type="scientific">Tothia fuscella</name>
    <dbReference type="NCBI Taxonomy" id="1048955"/>
    <lineage>
        <taxon>Eukaryota</taxon>
        <taxon>Fungi</taxon>
        <taxon>Dikarya</taxon>
        <taxon>Ascomycota</taxon>
        <taxon>Pezizomycotina</taxon>
        <taxon>Dothideomycetes</taxon>
        <taxon>Pleosporomycetidae</taxon>
        <taxon>Venturiales</taxon>
        <taxon>Cylindrosympodiaceae</taxon>
        <taxon>Tothia</taxon>
    </lineage>
</organism>
<dbReference type="PANTHER" id="PTHR40619:SF3">
    <property type="entry name" value="FUNGAL STAND N-TERMINAL GOODBYE DOMAIN-CONTAINING PROTEIN"/>
    <property type="match status" value="1"/>
</dbReference>
<dbReference type="AlphaFoldDB" id="A0A9P4NGH4"/>
<feature type="compositionally biased region" description="Basic and acidic residues" evidence="1">
    <location>
        <begin position="339"/>
        <end position="352"/>
    </location>
</feature>
<gene>
    <name evidence="3" type="ORF">EJ08DRAFT_702341</name>
</gene>
<keyword evidence="4" id="KW-1185">Reference proteome</keyword>